<gene>
    <name evidence="1" type="ORF">LCDVSa159L</name>
</gene>
<evidence type="ECO:0000313" key="1">
    <source>
        <dbReference type="EMBL" id="AOC55243.1"/>
    </source>
</evidence>
<organism evidence="1 2">
    <name type="scientific">Lymphocystis disease virus 3</name>
    <dbReference type="NCBI Taxonomy" id="2560566"/>
    <lineage>
        <taxon>Viruses</taxon>
        <taxon>Varidnaviria</taxon>
        <taxon>Bamfordvirae</taxon>
        <taxon>Nucleocytoviricota</taxon>
        <taxon>Megaviricetes</taxon>
        <taxon>Pimascovirales</taxon>
        <taxon>Pimascovirales incertae sedis</taxon>
        <taxon>Iridoviridae</taxon>
        <taxon>Alphairidovirinae</taxon>
        <taxon>Lymphocystivirus</taxon>
        <taxon>Lymphocystivirus sparus1</taxon>
    </lineage>
</organism>
<dbReference type="OrthoDB" id="34712at10239"/>
<evidence type="ECO:0008006" key="3">
    <source>
        <dbReference type="Google" id="ProtNLM"/>
    </source>
</evidence>
<reference evidence="1 2" key="1">
    <citation type="journal article" date="2016" name="J. Virol.">
        <title>Concurrence of Iridovirus, Polyomavirus, and a Unique Member of a New Group of Fish Papillomaviruses in Lymphocystis Disease-Affected Gilthead Sea Bream.</title>
        <authorList>
            <person name="Lopez-Bueno A."/>
            <person name="Mavian C."/>
            <person name="Labella A.M."/>
            <person name="Castro D."/>
            <person name="Borrego J.J."/>
            <person name="Alcami A."/>
            <person name="Alejo A."/>
        </authorList>
    </citation>
    <scope>NUCLEOTIDE SEQUENCE [LARGE SCALE GENOMIC DNA]</scope>
    <source>
        <strain evidence="1">SA9</strain>
    </source>
</reference>
<dbReference type="Proteomes" id="UP000149121">
    <property type="component" value="Segment"/>
</dbReference>
<keyword evidence="2" id="KW-1185">Reference proteome</keyword>
<evidence type="ECO:0000313" key="2">
    <source>
        <dbReference type="Proteomes" id="UP000149121"/>
    </source>
</evidence>
<dbReference type="Gene3D" id="1.10.533.10">
    <property type="entry name" value="Death Domain, Fas"/>
    <property type="match status" value="1"/>
</dbReference>
<dbReference type="KEGG" id="vg:30902735"/>
<dbReference type="InterPro" id="IPR011029">
    <property type="entry name" value="DEATH-like_dom_sf"/>
</dbReference>
<name>A0A1B2RW69_9VIRU</name>
<protein>
    <recommendedName>
        <fullName evidence="3">CARD domain-containing protein</fullName>
    </recommendedName>
</protein>
<dbReference type="EMBL" id="KX643370">
    <property type="protein sequence ID" value="AOC55243.1"/>
    <property type="molecule type" value="Genomic_DNA"/>
</dbReference>
<sequence>MAQNLVRIHKIKIIYGGTKCRELLFEKLKDESLISIQEYIDLKSVPLRQTRESLVKLIESMRSKGEDHCRKLIKCLNQDVGLRSFFPFIIYRSKCVKSLVL</sequence>
<accession>A0A1B2RW69</accession>
<proteinExistence type="predicted"/>